<protein>
    <submittedName>
        <fullName evidence="4">ADP-ribosylglycohydrolase family protein</fullName>
    </submittedName>
</protein>
<evidence type="ECO:0000256" key="2">
    <source>
        <dbReference type="ARBA" id="ARBA00022801"/>
    </source>
</evidence>
<comment type="similarity">
    <text evidence="1">Belongs to the ADP-ribosylglycohydrolase family.</text>
</comment>
<dbReference type="InterPro" id="IPR050792">
    <property type="entry name" value="ADP-ribosylglycohydrolase"/>
</dbReference>
<feature type="binding site" evidence="3">
    <location>
        <position position="56"/>
    </location>
    <ligand>
        <name>Mg(2+)</name>
        <dbReference type="ChEBI" id="CHEBI:18420"/>
        <label>1</label>
    </ligand>
</feature>
<dbReference type="InterPro" id="IPR005502">
    <property type="entry name" value="Ribosyl_crysJ1"/>
</dbReference>
<feature type="binding site" evidence="3">
    <location>
        <position position="272"/>
    </location>
    <ligand>
        <name>Mg(2+)</name>
        <dbReference type="ChEBI" id="CHEBI:18420"/>
        <label>1</label>
    </ligand>
</feature>
<dbReference type="Gene3D" id="1.10.4080.10">
    <property type="entry name" value="ADP-ribosylation/Crystallin J1"/>
    <property type="match status" value="1"/>
</dbReference>
<keyword evidence="3" id="KW-0460">Magnesium</keyword>
<dbReference type="PANTHER" id="PTHR16222">
    <property type="entry name" value="ADP-RIBOSYLGLYCOHYDROLASE"/>
    <property type="match status" value="1"/>
</dbReference>
<evidence type="ECO:0000256" key="1">
    <source>
        <dbReference type="ARBA" id="ARBA00010702"/>
    </source>
</evidence>
<evidence type="ECO:0000313" key="5">
    <source>
        <dbReference type="Proteomes" id="UP000612233"/>
    </source>
</evidence>
<dbReference type="InterPro" id="IPR036705">
    <property type="entry name" value="Ribosyl_crysJ1_sf"/>
</dbReference>
<dbReference type="GO" id="GO:0016787">
    <property type="term" value="F:hydrolase activity"/>
    <property type="evidence" value="ECO:0007669"/>
    <property type="project" value="UniProtKB-KW"/>
</dbReference>
<name>A0A927BCJ0_9BACT</name>
<keyword evidence="5" id="KW-1185">Reference proteome</keyword>
<proteinExistence type="inferred from homology"/>
<gene>
    <name evidence="4" type="ORF">IC235_06645</name>
</gene>
<feature type="binding site" evidence="3">
    <location>
        <position position="271"/>
    </location>
    <ligand>
        <name>Mg(2+)</name>
        <dbReference type="ChEBI" id="CHEBI:18420"/>
        <label>1</label>
    </ligand>
</feature>
<dbReference type="AlphaFoldDB" id="A0A927BCJ0"/>
<feature type="binding site" evidence="3">
    <location>
        <position position="269"/>
    </location>
    <ligand>
        <name>Mg(2+)</name>
        <dbReference type="ChEBI" id="CHEBI:18420"/>
        <label>1</label>
    </ligand>
</feature>
<comment type="caution">
    <text evidence="4">The sequence shown here is derived from an EMBL/GenBank/DDBJ whole genome shotgun (WGS) entry which is preliminary data.</text>
</comment>
<evidence type="ECO:0000256" key="3">
    <source>
        <dbReference type="PIRSR" id="PIRSR605502-1"/>
    </source>
</evidence>
<dbReference type="GO" id="GO:0046872">
    <property type="term" value="F:metal ion binding"/>
    <property type="evidence" value="ECO:0007669"/>
    <property type="project" value="UniProtKB-KW"/>
</dbReference>
<dbReference type="EMBL" id="JACXAD010000006">
    <property type="protein sequence ID" value="MBD2767567.1"/>
    <property type="molecule type" value="Genomic_DNA"/>
</dbReference>
<reference evidence="4" key="1">
    <citation type="submission" date="2020-09" db="EMBL/GenBank/DDBJ databases">
        <authorList>
            <person name="Kim M.K."/>
        </authorList>
    </citation>
    <scope>NUCLEOTIDE SEQUENCE</scope>
    <source>
        <strain evidence="4">BT664</strain>
    </source>
</reference>
<dbReference type="RefSeq" id="WP_191004392.1">
    <property type="nucleotide sequence ID" value="NZ_JACXAD010000006.1"/>
</dbReference>
<feature type="binding site" evidence="3">
    <location>
        <position position="54"/>
    </location>
    <ligand>
        <name>Mg(2+)</name>
        <dbReference type="ChEBI" id="CHEBI:18420"/>
        <label>1</label>
    </ligand>
</feature>
<dbReference type="PANTHER" id="PTHR16222:SF24">
    <property type="entry name" value="ADP-RIBOSYLHYDROLASE ARH3"/>
    <property type="match status" value="1"/>
</dbReference>
<sequence length="322" mass="34437">MDIPTACRSILLGHAVADALGVPVEFEDRAARRADPVVGVRGHGTFDQPPGTFSDDFSLTAILCESFVKSGPDTVDTTDLSKRFINWLTHDYWAANKVFDVGIATRESIQRLASGCPPAQAGGGGEYDNGNGGLMRILPVVVHPLWRKGNAVQRQQLVAQVAGITHRHPRSTLACYIYLLVADGIVSGLTPDKAYSTACKAVLSFLDERLAKELPHFARILSGNIHALPEAEIASDGYVVHTLEAALWVLLNQHTYADTVLAAVNLGFDTDTTAAVAGGIAALAYGGDKSIPEDWLAVLARRSDIEDLAHRLASRMSAEAEG</sequence>
<dbReference type="Proteomes" id="UP000612233">
    <property type="component" value="Unassembled WGS sequence"/>
</dbReference>
<dbReference type="Pfam" id="PF03747">
    <property type="entry name" value="ADP_ribosyl_GH"/>
    <property type="match status" value="1"/>
</dbReference>
<evidence type="ECO:0000313" key="4">
    <source>
        <dbReference type="EMBL" id="MBD2767567.1"/>
    </source>
</evidence>
<keyword evidence="2" id="KW-0378">Hydrolase</keyword>
<keyword evidence="3" id="KW-0479">Metal-binding</keyword>
<organism evidence="4 5">
    <name type="scientific">Hymenobacter montanus</name>
    <dbReference type="NCBI Taxonomy" id="2771359"/>
    <lineage>
        <taxon>Bacteria</taxon>
        <taxon>Pseudomonadati</taxon>
        <taxon>Bacteroidota</taxon>
        <taxon>Cytophagia</taxon>
        <taxon>Cytophagales</taxon>
        <taxon>Hymenobacteraceae</taxon>
        <taxon>Hymenobacter</taxon>
    </lineage>
</organism>
<feature type="binding site" evidence="3">
    <location>
        <position position="55"/>
    </location>
    <ligand>
        <name>Mg(2+)</name>
        <dbReference type="ChEBI" id="CHEBI:18420"/>
        <label>1</label>
    </ligand>
</feature>
<dbReference type="SUPFAM" id="SSF101478">
    <property type="entry name" value="ADP-ribosylglycohydrolase"/>
    <property type="match status" value="1"/>
</dbReference>
<accession>A0A927BCJ0</accession>
<comment type="cofactor">
    <cofactor evidence="3">
        <name>Mg(2+)</name>
        <dbReference type="ChEBI" id="CHEBI:18420"/>
    </cofactor>
    <text evidence="3">Binds 2 magnesium ions per subunit.</text>
</comment>